<dbReference type="InterPro" id="IPR036291">
    <property type="entry name" value="NAD(P)-bd_dom_sf"/>
</dbReference>
<dbReference type="InterPro" id="IPR006109">
    <property type="entry name" value="G3P_DH_NAD-dep_C"/>
</dbReference>
<accession>A0A2J9PMT5</accession>
<feature type="active site" description="Proton acceptor" evidence="14 15">
    <location>
        <position position="208"/>
    </location>
</feature>
<dbReference type="FunFam" id="1.10.1040.10:FF:000001">
    <property type="entry name" value="Glycerol-3-phosphate dehydrogenase [NAD(P)+]"/>
    <property type="match status" value="1"/>
</dbReference>
<evidence type="ECO:0000256" key="5">
    <source>
        <dbReference type="ARBA" id="ARBA00023002"/>
    </source>
</evidence>
<feature type="binding site" evidence="14">
    <location>
        <position position="122"/>
    </location>
    <ligand>
        <name>NADPH</name>
        <dbReference type="ChEBI" id="CHEBI:57783"/>
    </ligand>
</feature>
<dbReference type="InterPro" id="IPR006168">
    <property type="entry name" value="G3P_DH_NAD-dep"/>
</dbReference>
<dbReference type="PANTHER" id="PTHR11728:SF1">
    <property type="entry name" value="GLYCEROL-3-PHOSPHATE DEHYDROGENASE [NAD(+)] 2, CHLOROPLASTIC"/>
    <property type="match status" value="1"/>
</dbReference>
<dbReference type="GO" id="GO:0008654">
    <property type="term" value="P:phospholipid biosynthetic process"/>
    <property type="evidence" value="ECO:0007669"/>
    <property type="project" value="UniProtKB-KW"/>
</dbReference>
<dbReference type="Pfam" id="PF01210">
    <property type="entry name" value="NAD_Gly3P_dh_N"/>
    <property type="match status" value="1"/>
</dbReference>
<feature type="binding site" evidence="14">
    <location>
        <position position="157"/>
    </location>
    <ligand>
        <name>NADPH</name>
        <dbReference type="ChEBI" id="CHEBI:57783"/>
    </ligand>
</feature>
<dbReference type="Proteomes" id="UP000192813">
    <property type="component" value="Unassembled WGS sequence"/>
</dbReference>
<dbReference type="PIRSF" id="PIRSF000114">
    <property type="entry name" value="Glycerol-3-P_dh"/>
    <property type="match status" value="1"/>
</dbReference>
<evidence type="ECO:0000256" key="14">
    <source>
        <dbReference type="HAMAP-Rule" id="MF_00394"/>
    </source>
</evidence>
<dbReference type="GO" id="GO:0141152">
    <property type="term" value="F:glycerol-3-phosphate dehydrogenase (NAD+) activity"/>
    <property type="evidence" value="ECO:0007669"/>
    <property type="project" value="RHEA"/>
</dbReference>
<feature type="binding site" evidence="14">
    <location>
        <position position="23"/>
    </location>
    <ligand>
        <name>NADPH</name>
        <dbReference type="ChEBI" id="CHEBI:57783"/>
    </ligand>
</feature>
<evidence type="ECO:0000256" key="15">
    <source>
        <dbReference type="PIRSR" id="PIRSR000114-1"/>
    </source>
</evidence>
<comment type="catalytic activity">
    <reaction evidence="10">
        <text>sn-glycerol 3-phosphate + NADP(+) = dihydroxyacetone phosphate + NADPH + H(+)</text>
        <dbReference type="Rhea" id="RHEA:11096"/>
        <dbReference type="ChEBI" id="CHEBI:15378"/>
        <dbReference type="ChEBI" id="CHEBI:57597"/>
        <dbReference type="ChEBI" id="CHEBI:57642"/>
        <dbReference type="ChEBI" id="CHEBI:57783"/>
        <dbReference type="ChEBI" id="CHEBI:58349"/>
        <dbReference type="EC" id="1.1.1.94"/>
    </reaction>
    <physiologicalReaction direction="right-to-left" evidence="10">
        <dbReference type="Rhea" id="RHEA:11098"/>
    </physiologicalReaction>
</comment>
<evidence type="ECO:0000256" key="13">
    <source>
        <dbReference type="ARBA" id="ARBA00080511"/>
    </source>
</evidence>
<comment type="subcellular location">
    <subcellularLocation>
        <location evidence="14">Cytoplasm</location>
    </subcellularLocation>
</comment>
<dbReference type="PANTHER" id="PTHR11728">
    <property type="entry name" value="GLYCEROL-3-PHOSPHATE DEHYDROGENASE"/>
    <property type="match status" value="1"/>
</dbReference>
<feature type="binding site" evidence="16">
    <location>
        <begin position="272"/>
        <end position="273"/>
    </location>
    <ligand>
        <name>substrate</name>
    </ligand>
</feature>
<dbReference type="PRINTS" id="PR00077">
    <property type="entry name" value="GPDHDRGNASE"/>
</dbReference>
<dbReference type="GO" id="GO:0046168">
    <property type="term" value="P:glycerol-3-phosphate catabolic process"/>
    <property type="evidence" value="ECO:0007669"/>
    <property type="project" value="InterPro"/>
</dbReference>
<evidence type="ECO:0000256" key="1">
    <source>
        <dbReference type="ARBA" id="ARBA00011009"/>
    </source>
</evidence>
<dbReference type="GO" id="GO:0046167">
    <property type="term" value="P:glycerol-3-phosphate biosynthetic process"/>
    <property type="evidence" value="ECO:0007669"/>
    <property type="project" value="UniProtKB-UniRule"/>
</dbReference>
<evidence type="ECO:0000256" key="6">
    <source>
        <dbReference type="ARBA" id="ARBA00023027"/>
    </source>
</evidence>
<evidence type="ECO:0000313" key="21">
    <source>
        <dbReference type="EMBL" id="PNL91648.1"/>
    </source>
</evidence>
<dbReference type="PROSITE" id="PS00957">
    <property type="entry name" value="NAD_G3PDH"/>
    <property type="match status" value="1"/>
</dbReference>
<comment type="caution">
    <text evidence="14">Lacks conserved residue(s) required for the propagation of feature annotation.</text>
</comment>
<keyword evidence="9 14" id="KW-1208">Phospholipid metabolism</keyword>
<name>A0A2J9PMT5_9LACT</name>
<proteinExistence type="inferred from homology"/>
<evidence type="ECO:0000256" key="3">
    <source>
        <dbReference type="ARBA" id="ARBA00022741"/>
    </source>
</evidence>
<keyword evidence="7 14" id="KW-0443">Lipid metabolism</keyword>
<dbReference type="FunFam" id="3.40.50.720:FF:000019">
    <property type="entry name" value="Glycerol-3-phosphate dehydrogenase [NAD(P)+]"/>
    <property type="match status" value="1"/>
</dbReference>
<dbReference type="SUPFAM" id="SSF51735">
    <property type="entry name" value="NAD(P)-binding Rossmann-fold domains"/>
    <property type="match status" value="1"/>
</dbReference>
<feature type="binding site" evidence="17">
    <location>
        <position position="272"/>
    </location>
    <ligand>
        <name>NAD(+)</name>
        <dbReference type="ChEBI" id="CHEBI:57540"/>
    </ligand>
</feature>
<feature type="binding site" evidence="14">
    <location>
        <position position="153"/>
    </location>
    <ligand>
        <name>sn-glycerol 3-phosphate</name>
        <dbReference type="ChEBI" id="CHEBI:57597"/>
    </ligand>
</feature>
<protein>
    <recommendedName>
        <fullName evidence="12 14">Glycerol-3-phosphate dehydrogenase [NAD(P)+]</fullName>
        <ecNumber evidence="11 14">1.1.1.94</ecNumber>
    </recommendedName>
    <alternativeName>
        <fullName evidence="14">NAD(P)(+)-dependent glycerol-3-phosphate dehydrogenase</fullName>
    </alternativeName>
    <alternativeName>
        <fullName evidence="13 14">NAD(P)H-dependent dihydroxyacetone-phosphate reductase</fullName>
    </alternativeName>
</protein>
<feature type="binding site" evidence="14">
    <location>
        <position position="208"/>
    </location>
    <ligand>
        <name>sn-glycerol 3-phosphate</name>
        <dbReference type="ChEBI" id="CHEBI:57597"/>
    </ligand>
</feature>
<feature type="domain" description="Glycerol-3-phosphate dehydrogenase NAD-dependent C-terminal" evidence="20">
    <location>
        <begin position="197"/>
        <end position="337"/>
    </location>
</feature>
<keyword evidence="5 14" id="KW-0560">Oxidoreductase</keyword>
<dbReference type="InterPro" id="IPR013328">
    <property type="entry name" value="6PGD_dom2"/>
</dbReference>
<evidence type="ECO:0000256" key="9">
    <source>
        <dbReference type="ARBA" id="ARBA00023264"/>
    </source>
</evidence>
<feature type="binding site" evidence="16">
    <location>
        <position position="122"/>
    </location>
    <ligand>
        <name>substrate</name>
    </ligand>
</feature>
<keyword evidence="14" id="KW-0963">Cytoplasm</keyword>
<dbReference type="EC" id="1.1.1.94" evidence="11 14"/>
<comment type="catalytic activity">
    <reaction evidence="14">
        <text>sn-glycerol 3-phosphate + NAD(+) = dihydroxyacetone phosphate + NADH + H(+)</text>
        <dbReference type="Rhea" id="RHEA:11092"/>
        <dbReference type="ChEBI" id="CHEBI:15378"/>
        <dbReference type="ChEBI" id="CHEBI:57540"/>
        <dbReference type="ChEBI" id="CHEBI:57597"/>
        <dbReference type="ChEBI" id="CHEBI:57642"/>
        <dbReference type="ChEBI" id="CHEBI:57945"/>
        <dbReference type="EC" id="1.1.1.94"/>
    </reaction>
</comment>
<comment type="similarity">
    <text evidence="1 14 18">Belongs to the NAD-dependent glycerol-3-phosphate dehydrogenase family.</text>
</comment>
<feature type="binding site" evidence="14">
    <location>
        <position position="298"/>
    </location>
    <ligand>
        <name>NADPH</name>
        <dbReference type="ChEBI" id="CHEBI:57783"/>
    </ligand>
</feature>
<evidence type="ECO:0000259" key="19">
    <source>
        <dbReference type="Pfam" id="PF01210"/>
    </source>
</evidence>
<feature type="binding site" evidence="14">
    <location>
        <position position="43"/>
    </location>
    <ligand>
        <name>NADPH</name>
        <dbReference type="ChEBI" id="CHEBI:57783"/>
    </ligand>
</feature>
<dbReference type="SUPFAM" id="SSF48179">
    <property type="entry name" value="6-phosphogluconate dehydrogenase C-terminal domain-like"/>
    <property type="match status" value="1"/>
</dbReference>
<feature type="binding site" evidence="14">
    <location>
        <position position="271"/>
    </location>
    <ligand>
        <name>sn-glycerol 3-phosphate</name>
        <dbReference type="ChEBI" id="CHEBI:57597"/>
    </ligand>
</feature>
<feature type="binding site" evidence="14">
    <location>
        <position position="261"/>
    </location>
    <ligand>
        <name>sn-glycerol 3-phosphate</name>
        <dbReference type="ChEBI" id="CHEBI:57597"/>
    </ligand>
</feature>
<feature type="binding site" evidence="17">
    <location>
        <position position="157"/>
    </location>
    <ligand>
        <name>NAD(+)</name>
        <dbReference type="ChEBI" id="CHEBI:57540"/>
    </ligand>
</feature>
<evidence type="ECO:0000256" key="8">
    <source>
        <dbReference type="ARBA" id="ARBA00023209"/>
    </source>
</evidence>
<evidence type="ECO:0000256" key="4">
    <source>
        <dbReference type="ARBA" id="ARBA00022857"/>
    </source>
</evidence>
<evidence type="ECO:0000256" key="16">
    <source>
        <dbReference type="PIRSR" id="PIRSR000114-2"/>
    </source>
</evidence>
<evidence type="ECO:0000313" key="22">
    <source>
        <dbReference type="Proteomes" id="UP000192813"/>
    </source>
</evidence>
<feature type="binding site" evidence="17">
    <location>
        <begin position="19"/>
        <end position="24"/>
    </location>
    <ligand>
        <name>NAD(+)</name>
        <dbReference type="ChEBI" id="CHEBI:57540"/>
    </ligand>
</feature>
<feature type="binding site" evidence="14">
    <location>
        <position position="155"/>
    </location>
    <ligand>
        <name>sn-glycerol 3-phosphate</name>
        <dbReference type="ChEBI" id="CHEBI:57597"/>
    </ligand>
</feature>
<dbReference type="NCBIfam" id="NF000941">
    <property type="entry name" value="PRK00094.1-3"/>
    <property type="match status" value="1"/>
</dbReference>
<sequence length="359" mass="38631">MPIEWRSDDVTSKNIAVLGAGSWGTALAMVLAENGHQVTLWTHNPDQAREIQTTGKNDHYLPDLVLPKNIIATNDMALALDQADLINFVVPTKAIRQVASQVVAILQEKNVHELPVIMHAAKGLEQGTHLRISEILTEVFQPIGQARVVVLSGPSHAEEVVKHDITAITAASIDDEACHLVQEVFMNDYFRVYTNPDIIGVELAGSLKNIIALGAGALVGAGYGDNAKAALISRGLAEITRLGVAMGADPLTFMGLSAVGDLIVTATSVHSRNWRAGQQVGQGQAVKDVEDHMGMVVEGFATAVSAYELAQEEGVDMPITQAIYKVIQGESTIQDVIATLMARERKGELQFEDDLKDIF</sequence>
<evidence type="ECO:0000256" key="2">
    <source>
        <dbReference type="ARBA" id="ARBA00022516"/>
    </source>
</evidence>
<dbReference type="InterPro" id="IPR008927">
    <property type="entry name" value="6-PGluconate_DH-like_C_sf"/>
</dbReference>
<feature type="binding site" evidence="14">
    <location>
        <position position="273"/>
    </location>
    <ligand>
        <name>sn-glycerol 3-phosphate</name>
        <dbReference type="ChEBI" id="CHEBI:57597"/>
    </ligand>
</feature>
<evidence type="ECO:0000256" key="11">
    <source>
        <dbReference type="ARBA" id="ARBA00066687"/>
    </source>
</evidence>
<comment type="function">
    <text evidence="14">Catalyzes the reduction of the glycolytic intermediate dihydroxyacetone phosphate (DHAP) to sn-glycerol 3-phosphate (G3P), the key precursor for phospholipid synthesis.</text>
</comment>
<dbReference type="Gene3D" id="3.40.50.720">
    <property type="entry name" value="NAD(P)-binding Rossmann-like Domain"/>
    <property type="match status" value="1"/>
</dbReference>
<comment type="caution">
    <text evidence="21">The sequence shown here is derived from an EMBL/GenBank/DDBJ whole genome shotgun (WGS) entry which is preliminary data.</text>
</comment>
<dbReference type="GO" id="GO:0005829">
    <property type="term" value="C:cytosol"/>
    <property type="evidence" value="ECO:0007669"/>
    <property type="project" value="TreeGrafter"/>
</dbReference>
<dbReference type="GO" id="GO:0006650">
    <property type="term" value="P:glycerophospholipid metabolic process"/>
    <property type="evidence" value="ECO:0007669"/>
    <property type="project" value="UniProtKB-UniRule"/>
</dbReference>
<dbReference type="HAMAP" id="MF_00394">
    <property type="entry name" value="NAD_Glyc3P_dehydrog"/>
    <property type="match status" value="1"/>
</dbReference>
<feature type="binding site" evidence="14">
    <location>
        <position position="272"/>
    </location>
    <ligand>
        <name>NADPH</name>
        <dbReference type="ChEBI" id="CHEBI:57783"/>
    </ligand>
</feature>
<feature type="binding site" evidence="14">
    <location>
        <position position="122"/>
    </location>
    <ligand>
        <name>sn-glycerol 3-phosphate</name>
        <dbReference type="ChEBI" id="CHEBI:57597"/>
    </ligand>
</feature>
<feature type="binding site" evidence="14">
    <location>
        <position position="272"/>
    </location>
    <ligand>
        <name>sn-glycerol 3-phosphate</name>
        <dbReference type="ChEBI" id="CHEBI:57597"/>
    </ligand>
</feature>
<gene>
    <name evidence="14" type="primary">gpsA</name>
    <name evidence="21" type="ORF">A6J77_005205</name>
</gene>
<dbReference type="AlphaFoldDB" id="A0A2J9PMT5"/>
<dbReference type="GO" id="GO:0141153">
    <property type="term" value="F:glycerol-3-phosphate dehydrogenase (NADP+) activity"/>
    <property type="evidence" value="ECO:0007669"/>
    <property type="project" value="RHEA"/>
</dbReference>
<organism evidence="21 22">
    <name type="scientific">Aerococcus viridans</name>
    <dbReference type="NCBI Taxonomy" id="1377"/>
    <lineage>
        <taxon>Bacteria</taxon>
        <taxon>Bacillati</taxon>
        <taxon>Bacillota</taxon>
        <taxon>Bacilli</taxon>
        <taxon>Lactobacillales</taxon>
        <taxon>Aerococcaceae</taxon>
        <taxon>Aerococcus</taxon>
    </lineage>
</organism>
<feature type="binding site" evidence="14">
    <location>
        <position position="60"/>
    </location>
    <ligand>
        <name>NADPH</name>
        <dbReference type="ChEBI" id="CHEBI:57783"/>
    </ligand>
</feature>
<evidence type="ECO:0000256" key="12">
    <source>
        <dbReference type="ARBA" id="ARBA00069372"/>
    </source>
</evidence>
<dbReference type="RefSeq" id="WP_083068781.1">
    <property type="nucleotide sequence ID" value="NZ_JALXKY010000004.1"/>
</dbReference>
<dbReference type="Pfam" id="PF07479">
    <property type="entry name" value="NAD_Gly3P_dh_C"/>
    <property type="match status" value="1"/>
</dbReference>
<dbReference type="NCBIfam" id="NF000942">
    <property type="entry name" value="PRK00094.1-4"/>
    <property type="match status" value="1"/>
</dbReference>
<keyword evidence="4 14" id="KW-0521">NADP</keyword>
<keyword evidence="3 14" id="KW-0547">Nucleotide-binding</keyword>
<dbReference type="UniPathway" id="UPA00940"/>
<evidence type="ECO:0000256" key="17">
    <source>
        <dbReference type="PIRSR" id="PIRSR000114-3"/>
    </source>
</evidence>
<keyword evidence="6 14" id="KW-0520">NAD</keyword>
<evidence type="ECO:0000256" key="18">
    <source>
        <dbReference type="RuleBase" id="RU000437"/>
    </source>
</evidence>
<feature type="binding site" evidence="14">
    <location>
        <position position="296"/>
    </location>
    <ligand>
        <name>NADPH</name>
        <dbReference type="ChEBI" id="CHEBI:57783"/>
    </ligand>
</feature>
<dbReference type="Gene3D" id="1.10.1040.10">
    <property type="entry name" value="N-(1-d-carboxylethyl)-l-norvaline Dehydrogenase, domain 2"/>
    <property type="match status" value="1"/>
</dbReference>
<comment type="pathway">
    <text evidence="14">Membrane lipid metabolism; glycerophospholipid metabolism.</text>
</comment>
<reference evidence="22" key="1">
    <citation type="submission" date="2017-12" db="EMBL/GenBank/DDBJ databases">
        <title>FDA dAtabase for Regulatory Grade micrObial Sequences (FDA-ARGOS): Supporting development and validation of Infectious Disease Dx tests.</title>
        <authorList>
            <person name="Hoffmann M."/>
            <person name="Allard M."/>
            <person name="Evans P."/>
            <person name="Brown E."/>
            <person name="Tallon L."/>
            <person name="Sadzewicz L."/>
            <person name="Sengamalay N."/>
            <person name="Ott S."/>
            <person name="Godinez A."/>
            <person name="Nagaraj S."/>
            <person name="Vavikolanu K."/>
            <person name="Aluvathingal J."/>
            <person name="Nadendla S."/>
            <person name="Sichtig H."/>
        </authorList>
    </citation>
    <scope>NUCLEOTIDE SEQUENCE [LARGE SCALE GENOMIC DNA]</scope>
    <source>
        <strain evidence="22">FDAARGOS_249</strain>
    </source>
</reference>
<feature type="domain" description="Glycerol-3-phosphate dehydrogenase NAD-dependent N-terminal" evidence="19">
    <location>
        <begin position="14"/>
        <end position="177"/>
    </location>
</feature>
<dbReference type="EMBL" id="NBTM02000001">
    <property type="protein sequence ID" value="PNL91648.1"/>
    <property type="molecule type" value="Genomic_DNA"/>
</dbReference>
<keyword evidence="2 14" id="KW-0444">Lipid biosynthesis</keyword>
<dbReference type="NCBIfam" id="NF000940">
    <property type="entry name" value="PRK00094.1-2"/>
    <property type="match status" value="1"/>
</dbReference>
<evidence type="ECO:0000256" key="7">
    <source>
        <dbReference type="ARBA" id="ARBA00023098"/>
    </source>
</evidence>
<dbReference type="GO" id="GO:0005975">
    <property type="term" value="P:carbohydrate metabolic process"/>
    <property type="evidence" value="ECO:0007669"/>
    <property type="project" value="InterPro"/>
</dbReference>
<evidence type="ECO:0000259" key="20">
    <source>
        <dbReference type="Pfam" id="PF07479"/>
    </source>
</evidence>
<feature type="binding site" evidence="14">
    <location>
        <position position="22"/>
    </location>
    <ligand>
        <name>NADPH</name>
        <dbReference type="ChEBI" id="CHEBI:57783"/>
    </ligand>
</feature>
<dbReference type="InterPro" id="IPR011128">
    <property type="entry name" value="G3P_DH_NAD-dep_N"/>
</dbReference>
<evidence type="ECO:0000256" key="10">
    <source>
        <dbReference type="ARBA" id="ARBA00052716"/>
    </source>
</evidence>
<keyword evidence="8 14" id="KW-0594">Phospholipid biosynthesis</keyword>
<dbReference type="GO" id="GO:0051287">
    <property type="term" value="F:NAD binding"/>
    <property type="evidence" value="ECO:0007669"/>
    <property type="project" value="InterPro"/>
</dbReference>